<accession>I1XM49</accession>
<dbReference type="PATRIC" id="fig|754476.3.peg.2628"/>
<proteinExistence type="predicted"/>
<evidence type="ECO:0000313" key="2">
    <source>
        <dbReference type="Proteomes" id="UP000009144"/>
    </source>
</evidence>
<protein>
    <submittedName>
        <fullName evidence="1">Uncharacterized protein</fullName>
    </submittedName>
</protein>
<dbReference type="EMBL" id="CP003390">
    <property type="protein sequence ID" value="AFI85468.1"/>
    <property type="molecule type" value="Genomic_DNA"/>
</dbReference>
<dbReference type="HOGENOM" id="CLU_2936315_0_0_6"/>
<name>I1XM49_METNJ</name>
<dbReference type="Proteomes" id="UP000009144">
    <property type="component" value="Chromosome"/>
</dbReference>
<keyword evidence="2" id="KW-1185">Reference proteome</keyword>
<sequence length="60" mass="6978">MHGRWGFQYGDQAILNVAPGMIGTKRLKETRYSVDELKAELLLIKAISKEFISIREKWQI</sequence>
<reference evidence="1 2" key="1">
    <citation type="journal article" date="2012" name="J. Bacteriol.">
        <title>Complete genome sequences of Methylophaga sp. strain JAM1 and Methylophaga sp. strain JAM7.</title>
        <authorList>
            <person name="Villeneuve C."/>
            <person name="Martineau C."/>
            <person name="Mauffrey F."/>
            <person name="Villemur R."/>
        </authorList>
    </citation>
    <scope>NUCLEOTIDE SEQUENCE [LARGE SCALE GENOMIC DNA]</scope>
    <source>
        <strain evidence="1 2">JAM1</strain>
    </source>
</reference>
<gene>
    <name evidence="1" type="ordered locus">Q7A_2680</name>
</gene>
<organism evidence="1 2">
    <name type="scientific">Methylophaga nitratireducenticrescens</name>
    <dbReference type="NCBI Taxonomy" id="754476"/>
    <lineage>
        <taxon>Bacteria</taxon>
        <taxon>Pseudomonadati</taxon>
        <taxon>Pseudomonadota</taxon>
        <taxon>Gammaproteobacteria</taxon>
        <taxon>Thiotrichales</taxon>
        <taxon>Piscirickettsiaceae</taxon>
        <taxon>Methylophaga</taxon>
    </lineage>
</organism>
<reference evidence="1 2" key="2">
    <citation type="journal article" date="2013" name="Int. J. Syst. Evol. Microbiol.">
        <title>Methylophaga nitratireducenticrescens sp. nov. and Methylophaga frappieri sp. nov., isolated from the biofilm of the methanol-fed denitrification system treating the seawater at the Montreal Biodome.</title>
        <authorList>
            <person name="Villeneuve C."/>
            <person name="Martineau C."/>
            <person name="Mauffrey F."/>
            <person name="Villemur R."/>
        </authorList>
    </citation>
    <scope>NUCLEOTIDE SEQUENCE [LARGE SCALE GENOMIC DNA]</scope>
    <source>
        <strain evidence="1 2">JAM1</strain>
    </source>
</reference>
<evidence type="ECO:0000313" key="1">
    <source>
        <dbReference type="EMBL" id="AFI85468.1"/>
    </source>
</evidence>
<dbReference type="AlphaFoldDB" id="I1XM49"/>